<evidence type="ECO:0000313" key="7">
    <source>
        <dbReference type="EMBL" id="CAD5119294.1"/>
    </source>
</evidence>
<evidence type="ECO:0000256" key="2">
    <source>
        <dbReference type="ARBA" id="ARBA00004496"/>
    </source>
</evidence>
<dbReference type="GO" id="GO:0043161">
    <property type="term" value="P:proteasome-mediated ubiquitin-dependent protein catabolic process"/>
    <property type="evidence" value="ECO:0007669"/>
    <property type="project" value="TreeGrafter"/>
</dbReference>
<dbReference type="InterPro" id="IPR038739">
    <property type="entry name" value="ARMC8/Vid28"/>
</dbReference>
<keyword evidence="4" id="KW-0963">Cytoplasm</keyword>
<evidence type="ECO:0000256" key="3">
    <source>
        <dbReference type="ARBA" id="ARBA00013746"/>
    </source>
</evidence>
<dbReference type="GO" id="GO:0034657">
    <property type="term" value="C:GID complex"/>
    <property type="evidence" value="ECO:0007669"/>
    <property type="project" value="TreeGrafter"/>
</dbReference>
<dbReference type="Proteomes" id="UP000549394">
    <property type="component" value="Unassembled WGS sequence"/>
</dbReference>
<evidence type="ECO:0000256" key="5">
    <source>
        <dbReference type="ARBA" id="ARBA00022737"/>
    </source>
</evidence>
<keyword evidence="6" id="KW-0539">Nucleus</keyword>
<dbReference type="GO" id="GO:0005634">
    <property type="term" value="C:nucleus"/>
    <property type="evidence" value="ECO:0007669"/>
    <property type="project" value="UniProtKB-SubCell"/>
</dbReference>
<comment type="caution">
    <text evidence="7">The sequence shown here is derived from an EMBL/GenBank/DDBJ whole genome shotgun (WGS) entry which is preliminary data.</text>
</comment>
<evidence type="ECO:0000256" key="4">
    <source>
        <dbReference type="ARBA" id="ARBA00022490"/>
    </source>
</evidence>
<dbReference type="SMART" id="SM00185">
    <property type="entry name" value="ARM"/>
    <property type="match status" value="5"/>
</dbReference>
<dbReference type="PANTHER" id="PTHR15651">
    <property type="entry name" value="ARMADILLO REPEAT-CONTAINING PROTEIN 8"/>
    <property type="match status" value="1"/>
</dbReference>
<dbReference type="Gene3D" id="1.25.10.10">
    <property type="entry name" value="Leucine-rich Repeat Variant"/>
    <property type="match status" value="2"/>
</dbReference>
<protein>
    <recommendedName>
        <fullName evidence="3">Armadillo repeat-containing protein 8</fullName>
    </recommendedName>
</protein>
<name>A0A7I8VXH9_9ANNE</name>
<organism evidence="7 8">
    <name type="scientific">Dimorphilus gyrociliatus</name>
    <dbReference type="NCBI Taxonomy" id="2664684"/>
    <lineage>
        <taxon>Eukaryota</taxon>
        <taxon>Metazoa</taxon>
        <taxon>Spiralia</taxon>
        <taxon>Lophotrochozoa</taxon>
        <taxon>Annelida</taxon>
        <taxon>Polychaeta</taxon>
        <taxon>Polychaeta incertae sedis</taxon>
        <taxon>Dinophilidae</taxon>
        <taxon>Dimorphilus</taxon>
    </lineage>
</organism>
<sequence>METEMEVEESLTVVIHPLDGIMSNDDSQWLGSLRRLRDDIIGNKRNKKNYLKTRLLFRLHEFLASSDTDEDIKIISAVIMTSLALGGQENAQILIENGSFEIVVKALSSDNVLLIENCLRCLKYLLKHPSCPKKCFLEEAFVQKLIDLLYNSNTIKECVTDIMSSCCSNEEYQDFLCKMGVVENVCPLITSPVRRVQLSSLKFLVSLVSNNERAAMKVNETMYGNESITSIIGRSMSRGEEVELQTVKAKFLTNMYRCKSLEANNPLIVKKALTTLVRMCQSDKTWEQRVEGAETLAHLIEVDTELQKTAAICENVLQSLSQYFKYPGSWIDKDLMPKEKDGIIVGNELRQAAFKAFASLGANDEEIRKKIIETETVMRHIVQGLSDPVAKVQLAAVRCMLSLSRSVQLQRTTFQDYSVCQPLMKLIKNASDELMTVASSTLCNLLLEFSPSKEPLINQGVVDVLVDLSKRDECSLRLNGVWGLMNIAFKAEQSTKKLIISTLGTEHLNKLLLDSSEVIMKTLGLIRNLLSNQPQHIDEIMHQHGKDISEAVLMIIKSDRGSEVKEQAVCILGNAADSETGKNFIMTNDDILNSLKTYMSNDIDINLQTATVICLGNLVQTDDGAKGRQEKLRNMGFEELLKKMLATDHQQLYEKVKSTLSQFQSL</sequence>
<accession>A0A7I8VXH9</accession>
<reference evidence="7 8" key="1">
    <citation type="submission" date="2020-08" db="EMBL/GenBank/DDBJ databases">
        <authorList>
            <person name="Hejnol A."/>
        </authorList>
    </citation>
    <scope>NUCLEOTIDE SEQUENCE [LARGE SCALE GENOMIC DNA]</scope>
</reference>
<dbReference type="PANTHER" id="PTHR15651:SF7">
    <property type="entry name" value="ARMADILLO REPEAT-CONTAINING PROTEIN 8"/>
    <property type="match status" value="1"/>
</dbReference>
<comment type="subcellular location">
    <subcellularLocation>
        <location evidence="2">Cytoplasm</location>
    </subcellularLocation>
    <subcellularLocation>
        <location evidence="1">Nucleus</location>
    </subcellularLocation>
</comment>
<dbReference type="InterPro" id="IPR000225">
    <property type="entry name" value="Armadillo"/>
</dbReference>
<keyword evidence="5" id="KW-0677">Repeat</keyword>
<evidence type="ECO:0000256" key="6">
    <source>
        <dbReference type="ARBA" id="ARBA00023242"/>
    </source>
</evidence>
<keyword evidence="8" id="KW-1185">Reference proteome</keyword>
<proteinExistence type="predicted"/>
<dbReference type="InterPro" id="IPR011989">
    <property type="entry name" value="ARM-like"/>
</dbReference>
<dbReference type="OrthoDB" id="5559898at2759"/>
<dbReference type="SUPFAM" id="SSF48371">
    <property type="entry name" value="ARM repeat"/>
    <property type="match status" value="1"/>
</dbReference>
<evidence type="ECO:0000313" key="8">
    <source>
        <dbReference type="Proteomes" id="UP000549394"/>
    </source>
</evidence>
<dbReference type="EMBL" id="CAJFCJ010000009">
    <property type="protein sequence ID" value="CAD5119294.1"/>
    <property type="molecule type" value="Genomic_DNA"/>
</dbReference>
<evidence type="ECO:0000256" key="1">
    <source>
        <dbReference type="ARBA" id="ARBA00004123"/>
    </source>
</evidence>
<gene>
    <name evidence="7" type="ORF">DGYR_LOCUS7560</name>
</gene>
<dbReference type="GO" id="GO:0005737">
    <property type="term" value="C:cytoplasm"/>
    <property type="evidence" value="ECO:0007669"/>
    <property type="project" value="UniProtKB-SubCell"/>
</dbReference>
<dbReference type="InterPro" id="IPR016024">
    <property type="entry name" value="ARM-type_fold"/>
</dbReference>
<dbReference type="AlphaFoldDB" id="A0A7I8VXH9"/>